<dbReference type="PROSITE" id="PS51900">
    <property type="entry name" value="CB"/>
    <property type="match status" value="1"/>
</dbReference>
<evidence type="ECO:0000256" key="8">
    <source>
        <dbReference type="ARBA" id="ARBA00023306"/>
    </source>
</evidence>
<dbReference type="GO" id="GO:0015074">
    <property type="term" value="P:DNA integration"/>
    <property type="evidence" value="ECO:0007669"/>
    <property type="project" value="UniProtKB-KW"/>
</dbReference>
<evidence type="ECO:0000256" key="9">
    <source>
        <dbReference type="PROSITE-ProRule" id="PRU01248"/>
    </source>
</evidence>
<feature type="domain" description="Core-binding (CB)" evidence="11">
    <location>
        <begin position="8"/>
        <end position="105"/>
    </location>
</feature>
<dbReference type="Gene3D" id="1.10.150.130">
    <property type="match status" value="1"/>
</dbReference>
<organism evidence="12 13">
    <name type="scientific">Nocardioides panzhihuensis</name>
    <dbReference type="NCBI Taxonomy" id="860243"/>
    <lineage>
        <taxon>Bacteria</taxon>
        <taxon>Bacillati</taxon>
        <taxon>Actinomycetota</taxon>
        <taxon>Actinomycetes</taxon>
        <taxon>Propionibacteriales</taxon>
        <taxon>Nocardioidaceae</taxon>
        <taxon>Nocardioides</taxon>
    </lineage>
</organism>
<keyword evidence="8" id="KW-0131">Cell cycle</keyword>
<evidence type="ECO:0000256" key="6">
    <source>
        <dbReference type="ARBA" id="ARBA00023125"/>
    </source>
</evidence>
<dbReference type="Gene3D" id="1.10.443.10">
    <property type="entry name" value="Intergrase catalytic core"/>
    <property type="match status" value="1"/>
</dbReference>
<reference evidence="12 13" key="1">
    <citation type="submission" date="2020-07" db="EMBL/GenBank/DDBJ databases">
        <title>Sequencing the genomes of 1000 actinobacteria strains.</title>
        <authorList>
            <person name="Klenk H.-P."/>
        </authorList>
    </citation>
    <scope>NUCLEOTIDE SEQUENCE [LARGE SCALE GENOMIC DNA]</scope>
    <source>
        <strain evidence="12 13">DSM 26487</strain>
    </source>
</reference>
<evidence type="ECO:0000256" key="5">
    <source>
        <dbReference type="ARBA" id="ARBA00022908"/>
    </source>
</evidence>
<comment type="caution">
    <text evidence="12">The sequence shown here is derived from an EMBL/GenBank/DDBJ whole genome shotgun (WGS) entry which is preliminary data.</text>
</comment>
<evidence type="ECO:0000259" key="11">
    <source>
        <dbReference type="PROSITE" id="PS51900"/>
    </source>
</evidence>
<dbReference type="SUPFAM" id="SSF56349">
    <property type="entry name" value="DNA breaking-rejoining enzymes"/>
    <property type="match status" value="1"/>
</dbReference>
<keyword evidence="6 9" id="KW-0238">DNA-binding</keyword>
<evidence type="ECO:0000313" key="12">
    <source>
        <dbReference type="EMBL" id="NYI77305.1"/>
    </source>
</evidence>
<proteinExistence type="predicted"/>
<feature type="domain" description="Tyr recombinase" evidence="10">
    <location>
        <begin position="126"/>
        <end position="320"/>
    </location>
</feature>
<dbReference type="InterPro" id="IPR013762">
    <property type="entry name" value="Integrase-like_cat_sf"/>
</dbReference>
<keyword evidence="13" id="KW-1185">Reference proteome</keyword>
<evidence type="ECO:0000313" key="13">
    <source>
        <dbReference type="Proteomes" id="UP000564496"/>
    </source>
</evidence>
<dbReference type="GO" id="GO:0006310">
    <property type="term" value="P:DNA recombination"/>
    <property type="evidence" value="ECO:0007669"/>
    <property type="project" value="UniProtKB-KW"/>
</dbReference>
<evidence type="ECO:0000256" key="4">
    <source>
        <dbReference type="ARBA" id="ARBA00022829"/>
    </source>
</evidence>
<dbReference type="PANTHER" id="PTHR30349:SF77">
    <property type="entry name" value="TYROSINE RECOMBINASE XERC"/>
    <property type="match status" value="1"/>
</dbReference>
<dbReference type="RefSeq" id="WP_343051551.1">
    <property type="nucleotide sequence ID" value="NZ_JACBZR010000001.1"/>
</dbReference>
<dbReference type="Proteomes" id="UP000564496">
    <property type="component" value="Unassembled WGS sequence"/>
</dbReference>
<dbReference type="InterPro" id="IPR011010">
    <property type="entry name" value="DNA_brk_join_enz"/>
</dbReference>
<dbReference type="InterPro" id="IPR002104">
    <property type="entry name" value="Integrase_catalytic"/>
</dbReference>
<dbReference type="PANTHER" id="PTHR30349">
    <property type="entry name" value="PHAGE INTEGRASE-RELATED"/>
    <property type="match status" value="1"/>
</dbReference>
<evidence type="ECO:0000256" key="3">
    <source>
        <dbReference type="ARBA" id="ARBA00022618"/>
    </source>
</evidence>
<keyword evidence="7" id="KW-0233">DNA recombination</keyword>
<evidence type="ECO:0000259" key="10">
    <source>
        <dbReference type="PROSITE" id="PS51898"/>
    </source>
</evidence>
<dbReference type="GO" id="GO:0005737">
    <property type="term" value="C:cytoplasm"/>
    <property type="evidence" value="ECO:0007669"/>
    <property type="project" value="UniProtKB-SubCell"/>
</dbReference>
<dbReference type="InterPro" id="IPR044068">
    <property type="entry name" value="CB"/>
</dbReference>
<keyword evidence="5" id="KW-0229">DNA integration</keyword>
<dbReference type="EMBL" id="JACBZR010000001">
    <property type="protein sequence ID" value="NYI77305.1"/>
    <property type="molecule type" value="Genomic_DNA"/>
</dbReference>
<dbReference type="GO" id="GO:0051301">
    <property type="term" value="P:cell division"/>
    <property type="evidence" value="ECO:0007669"/>
    <property type="project" value="UniProtKB-KW"/>
</dbReference>
<comment type="subcellular location">
    <subcellularLocation>
        <location evidence="1">Cytoplasm</location>
    </subcellularLocation>
</comment>
<keyword evidence="2" id="KW-0963">Cytoplasm</keyword>
<dbReference type="GO" id="GO:0007059">
    <property type="term" value="P:chromosome segregation"/>
    <property type="evidence" value="ECO:0007669"/>
    <property type="project" value="UniProtKB-KW"/>
</dbReference>
<dbReference type="GO" id="GO:0003677">
    <property type="term" value="F:DNA binding"/>
    <property type="evidence" value="ECO:0007669"/>
    <property type="project" value="UniProtKB-UniRule"/>
</dbReference>
<name>A0A7Z0DKL6_9ACTN</name>
<evidence type="ECO:0000256" key="7">
    <source>
        <dbReference type="ARBA" id="ARBA00023172"/>
    </source>
</evidence>
<protein>
    <submittedName>
        <fullName evidence="12">Integrase/recombinase XerD</fullName>
    </submittedName>
</protein>
<keyword evidence="3" id="KW-0132">Cell division</keyword>
<accession>A0A7Z0DKL6</accession>
<sequence>MSVTDETVMFGDVVEDFLTDRATLTRRGLNDKSRNAYRQDIAAWARQLHVDDGGDPEAEALALVPISALTDQNVRIAYRSLRESSAAATCQRRVGTLRLFTHWLQLEGHLLVDPTLRIEAPERPSRLPAGWSVDELRRLARVASAPREGTDRRRWPTRDRAIFAVLVTTGVRAAELCDLTVGSIRREPDGETLVRVIGKGDKQRNLPMPPEAVDAVDAYLAELEARFGSPDPADGLFLLTSGKRLRPGALNHLVETWIRLAGVPKQPGEAAHAFRHSAAKGLIRSGVPVPAVQGLLGHEDLKTTGIYVKATASDTRDAVLLSPAREVLRETAVASEPIVTREDRAVRERPA</sequence>
<dbReference type="Pfam" id="PF00589">
    <property type="entry name" value="Phage_integrase"/>
    <property type="match status" value="1"/>
</dbReference>
<dbReference type="InterPro" id="IPR050090">
    <property type="entry name" value="Tyrosine_recombinase_XerCD"/>
</dbReference>
<gene>
    <name evidence="12" type="ORF">BJ988_001953</name>
</gene>
<keyword evidence="4" id="KW-0159">Chromosome partition</keyword>
<dbReference type="PROSITE" id="PS51898">
    <property type="entry name" value="TYR_RECOMBINASE"/>
    <property type="match status" value="1"/>
</dbReference>
<evidence type="ECO:0000256" key="1">
    <source>
        <dbReference type="ARBA" id="ARBA00004496"/>
    </source>
</evidence>
<dbReference type="InterPro" id="IPR010998">
    <property type="entry name" value="Integrase_recombinase_N"/>
</dbReference>
<dbReference type="AlphaFoldDB" id="A0A7Z0DKL6"/>
<evidence type="ECO:0000256" key="2">
    <source>
        <dbReference type="ARBA" id="ARBA00022490"/>
    </source>
</evidence>